<feature type="chain" id="PRO_5020230096" evidence="2">
    <location>
        <begin position="18"/>
        <end position="118"/>
    </location>
</feature>
<sequence length="118" mass="12279">MVLLAAALLCSVPVAVAAYQARAPDYQCAISQQIPDGAVRELGASGSFSVWPVGLQCRYLDANGLELIMSPGWFATGLGIGSLTAVVALTALSTVALVRSLQSRGHELDPPGGHELFR</sequence>
<organism evidence="3 4">
    <name type="scientific">Cryobacterium lyxosi</name>
    <dbReference type="NCBI Taxonomy" id="1259228"/>
    <lineage>
        <taxon>Bacteria</taxon>
        <taxon>Bacillati</taxon>
        <taxon>Actinomycetota</taxon>
        <taxon>Actinomycetes</taxon>
        <taxon>Micrococcales</taxon>
        <taxon>Microbacteriaceae</taxon>
        <taxon>Cryobacterium</taxon>
    </lineage>
</organism>
<name>A0A4R8ZIE6_9MICO</name>
<gene>
    <name evidence="3" type="ORF">E3T27_02580</name>
</gene>
<evidence type="ECO:0000256" key="1">
    <source>
        <dbReference type="SAM" id="Phobius"/>
    </source>
</evidence>
<keyword evidence="1" id="KW-0472">Membrane</keyword>
<keyword evidence="1" id="KW-0812">Transmembrane</keyword>
<proteinExistence type="predicted"/>
<dbReference type="Proteomes" id="UP000298424">
    <property type="component" value="Unassembled WGS sequence"/>
</dbReference>
<evidence type="ECO:0000313" key="3">
    <source>
        <dbReference type="EMBL" id="TFD28788.1"/>
    </source>
</evidence>
<feature type="signal peptide" evidence="2">
    <location>
        <begin position="1"/>
        <end position="17"/>
    </location>
</feature>
<dbReference type="AlphaFoldDB" id="A0A4R8ZIE6"/>
<keyword evidence="4" id="KW-1185">Reference proteome</keyword>
<protein>
    <submittedName>
        <fullName evidence="3">Uncharacterized protein</fullName>
    </submittedName>
</protein>
<dbReference type="EMBL" id="SOGT01000002">
    <property type="protein sequence ID" value="TFD28788.1"/>
    <property type="molecule type" value="Genomic_DNA"/>
</dbReference>
<dbReference type="RefSeq" id="WP_146069914.1">
    <property type="nucleotide sequence ID" value="NZ_SOGT01000002.1"/>
</dbReference>
<accession>A0A4R8ZIE6</accession>
<keyword evidence="1" id="KW-1133">Transmembrane helix</keyword>
<comment type="caution">
    <text evidence="3">The sequence shown here is derived from an EMBL/GenBank/DDBJ whole genome shotgun (WGS) entry which is preliminary data.</text>
</comment>
<keyword evidence="2" id="KW-0732">Signal</keyword>
<evidence type="ECO:0000313" key="4">
    <source>
        <dbReference type="Proteomes" id="UP000298424"/>
    </source>
</evidence>
<reference evidence="3 4" key="1">
    <citation type="submission" date="2019-03" db="EMBL/GenBank/DDBJ databases">
        <title>Genomics of glacier-inhabiting Cryobacterium strains.</title>
        <authorList>
            <person name="Liu Q."/>
            <person name="Xin Y.-H."/>
        </authorList>
    </citation>
    <scope>NUCLEOTIDE SEQUENCE [LARGE SCALE GENOMIC DNA]</scope>
    <source>
        <strain evidence="3 4">TMT1-1</strain>
    </source>
</reference>
<evidence type="ECO:0000256" key="2">
    <source>
        <dbReference type="SAM" id="SignalP"/>
    </source>
</evidence>
<feature type="transmembrane region" description="Helical" evidence="1">
    <location>
        <begin position="73"/>
        <end position="98"/>
    </location>
</feature>